<feature type="domain" description="UBP-type" evidence="8">
    <location>
        <begin position="317"/>
        <end position="425"/>
    </location>
</feature>
<organism evidence="9 10">
    <name type="scientific">Choanephora cucurbitarum</name>
    <dbReference type="NCBI Taxonomy" id="101091"/>
    <lineage>
        <taxon>Eukaryota</taxon>
        <taxon>Fungi</taxon>
        <taxon>Fungi incertae sedis</taxon>
        <taxon>Mucoromycota</taxon>
        <taxon>Mucoromycotina</taxon>
        <taxon>Mucoromycetes</taxon>
        <taxon>Mucorales</taxon>
        <taxon>Mucorineae</taxon>
        <taxon>Choanephoraceae</taxon>
        <taxon>Choanephoroideae</taxon>
        <taxon>Choanephora</taxon>
    </lineage>
</organism>
<reference evidence="9 10" key="1">
    <citation type="submission" date="2016-03" db="EMBL/GenBank/DDBJ databases">
        <title>Choanephora cucurbitarum.</title>
        <authorList>
            <person name="Min B."/>
            <person name="Park H."/>
            <person name="Park J.-H."/>
            <person name="Shin H.-D."/>
            <person name="Choi I.-G."/>
        </authorList>
    </citation>
    <scope>NUCLEOTIDE SEQUENCE [LARGE SCALE GENOMIC DNA]</scope>
    <source>
        <strain evidence="9 10">KUS-F28377</strain>
    </source>
</reference>
<feature type="coiled-coil region" evidence="5">
    <location>
        <begin position="529"/>
        <end position="584"/>
    </location>
</feature>
<keyword evidence="1" id="KW-0479">Metal-binding</keyword>
<dbReference type="PROSITE" id="PS50089">
    <property type="entry name" value="ZF_RING_2"/>
    <property type="match status" value="1"/>
</dbReference>
<dbReference type="SUPFAM" id="SSF57850">
    <property type="entry name" value="RING/U-box"/>
    <property type="match status" value="2"/>
</dbReference>
<dbReference type="GO" id="GO:0016567">
    <property type="term" value="P:protein ubiquitination"/>
    <property type="evidence" value="ECO:0007669"/>
    <property type="project" value="TreeGrafter"/>
</dbReference>
<evidence type="ECO:0000256" key="3">
    <source>
        <dbReference type="ARBA" id="ARBA00022833"/>
    </source>
</evidence>
<dbReference type="SUPFAM" id="SSF54928">
    <property type="entry name" value="RNA-binding domain, RBD"/>
    <property type="match status" value="1"/>
</dbReference>
<dbReference type="Pfam" id="PF02148">
    <property type="entry name" value="zf-UBP"/>
    <property type="match status" value="1"/>
</dbReference>
<dbReference type="SMART" id="SM00290">
    <property type="entry name" value="ZnF_UBP"/>
    <property type="match status" value="1"/>
</dbReference>
<proteinExistence type="predicted"/>
<dbReference type="Gene3D" id="3.30.40.10">
    <property type="entry name" value="Zinc/RING finger domain, C3HC4 (zinc finger)"/>
    <property type="match status" value="2"/>
</dbReference>
<keyword evidence="3" id="KW-0862">Zinc</keyword>
<evidence type="ECO:0000256" key="4">
    <source>
        <dbReference type="PROSITE-ProRule" id="PRU00502"/>
    </source>
</evidence>
<dbReference type="CDD" id="cd16457">
    <property type="entry name" value="RING-H2_BRAP2"/>
    <property type="match status" value="1"/>
</dbReference>
<dbReference type="GO" id="GO:0061630">
    <property type="term" value="F:ubiquitin protein ligase activity"/>
    <property type="evidence" value="ECO:0007669"/>
    <property type="project" value="TreeGrafter"/>
</dbReference>
<evidence type="ECO:0000256" key="5">
    <source>
        <dbReference type="SAM" id="Coils"/>
    </source>
</evidence>
<feature type="domain" description="RING-type" evidence="7">
    <location>
        <begin position="283"/>
        <end position="322"/>
    </location>
</feature>
<evidence type="ECO:0000256" key="6">
    <source>
        <dbReference type="SAM" id="MobiDB-lite"/>
    </source>
</evidence>
<dbReference type="OrthoDB" id="163257at2759"/>
<dbReference type="GO" id="GO:0005737">
    <property type="term" value="C:cytoplasm"/>
    <property type="evidence" value="ECO:0007669"/>
    <property type="project" value="TreeGrafter"/>
</dbReference>
<accession>A0A1C7NIE9</accession>
<keyword evidence="2 4" id="KW-0863">Zinc-finger</keyword>
<dbReference type="EMBL" id="LUGH01000160">
    <property type="protein sequence ID" value="OBZ88316.1"/>
    <property type="molecule type" value="Genomic_DNA"/>
</dbReference>
<sequence>MYYYRLKCVLYSPEKIDLPDNFFGKLPTQVDTSAVKYLESYKHSTATKATTIPSSRRRSSQPAQQRHVPPTPIDTNKPHQNNSLEGQIDFRFGLIELSTIDMIPSQNSKKKRQMHETSLSLGYGVIHLYRDSNHVPEQDLPDTKIAEENSLDKPKDDTDDGKVICILAVPSYLTQKDFIQFLGNTNANILHYRFISDYSPNKYTVLLRFKDRASAFACYQKFNGRRFNMTEPEISHAVYIRSNTIETITIASNAYPYLNETLNKDLQSSLVQQQQEEAELPTCPVCLERLDQSISGLQSIQCHHTNRCDCISKWGKSDCPVCLCSYKPVLVSSSVNEHQRQQTPMNCKCFECGFTESLWICMVCGHIGCGRYQEAHAYDHYMETGHLYTLEIETQRIWDYLGDCYVHRLIQNTVDGALVELPPKSPPTDQKIDSVQYYQNNSQNNDTTMQKLDMRRDYFRQSAIGSSKTTGTTVATASPSMDDMRMHNLTQGDVPDNIAGGKLDAMSVEYSYMLTSQLDSQRMYYEEQIDAILHDIKNLTEQAKSIQDEVEGAKAQRITLIQTGEQLDSEIIELSKEKEKADKRTISFKDKYSAMEKNLNEERLLTKSLMRNNELLKKEAHEKEATFNTLTKQVKDLMQILETKEDVENKS</sequence>
<keyword evidence="5" id="KW-0175">Coiled coil</keyword>
<dbReference type="GO" id="GO:0007265">
    <property type="term" value="P:Ras protein signal transduction"/>
    <property type="evidence" value="ECO:0007669"/>
    <property type="project" value="TreeGrafter"/>
</dbReference>
<gene>
    <name evidence="9" type="ORF">A0J61_03631</name>
</gene>
<dbReference type="STRING" id="101091.A0A1C7NIE9"/>
<evidence type="ECO:0000259" key="7">
    <source>
        <dbReference type="PROSITE" id="PS50089"/>
    </source>
</evidence>
<dbReference type="InterPro" id="IPR011422">
    <property type="entry name" value="BRAP2/ETP1_RRM"/>
</dbReference>
<dbReference type="PROSITE" id="PS50271">
    <property type="entry name" value="ZF_UBP"/>
    <property type="match status" value="1"/>
</dbReference>
<evidence type="ECO:0000256" key="1">
    <source>
        <dbReference type="ARBA" id="ARBA00022723"/>
    </source>
</evidence>
<dbReference type="Pfam" id="PF07576">
    <property type="entry name" value="BRAP2"/>
    <property type="match status" value="1"/>
</dbReference>
<dbReference type="InterPro" id="IPR047243">
    <property type="entry name" value="RING-H2_BRAP2"/>
</dbReference>
<dbReference type="PANTHER" id="PTHR24007:SF7">
    <property type="entry name" value="BRCA1-ASSOCIATED PROTEIN"/>
    <property type="match status" value="1"/>
</dbReference>
<evidence type="ECO:0000313" key="9">
    <source>
        <dbReference type="EMBL" id="OBZ88316.1"/>
    </source>
</evidence>
<evidence type="ECO:0000256" key="2">
    <source>
        <dbReference type="ARBA" id="ARBA00022771"/>
    </source>
</evidence>
<protein>
    <submittedName>
        <fullName evidence="9">RING finger protein ETP1</fullName>
    </submittedName>
</protein>
<dbReference type="GO" id="GO:0008270">
    <property type="term" value="F:zinc ion binding"/>
    <property type="evidence" value="ECO:0007669"/>
    <property type="project" value="UniProtKB-KW"/>
</dbReference>
<dbReference type="InterPro" id="IPR001841">
    <property type="entry name" value="Znf_RING"/>
</dbReference>
<keyword evidence="10" id="KW-1185">Reference proteome</keyword>
<evidence type="ECO:0000259" key="8">
    <source>
        <dbReference type="PROSITE" id="PS50271"/>
    </source>
</evidence>
<dbReference type="InterPro" id="IPR001607">
    <property type="entry name" value="Znf_UBP"/>
</dbReference>
<dbReference type="InterPro" id="IPR035979">
    <property type="entry name" value="RBD_domain_sf"/>
</dbReference>
<feature type="region of interest" description="Disordered" evidence="6">
    <location>
        <begin position="46"/>
        <end position="82"/>
    </location>
</feature>
<evidence type="ECO:0000313" key="10">
    <source>
        <dbReference type="Proteomes" id="UP000093000"/>
    </source>
</evidence>
<dbReference type="AlphaFoldDB" id="A0A1C7NIE9"/>
<dbReference type="GO" id="GO:0003676">
    <property type="term" value="F:nucleic acid binding"/>
    <property type="evidence" value="ECO:0007669"/>
    <property type="project" value="InterPro"/>
</dbReference>
<dbReference type="InParanoid" id="A0A1C7NIE9"/>
<dbReference type="PANTHER" id="PTHR24007">
    <property type="entry name" value="BRCA1-ASSOCIATED PROTEIN"/>
    <property type="match status" value="1"/>
</dbReference>
<dbReference type="InterPro" id="IPR013083">
    <property type="entry name" value="Znf_RING/FYVE/PHD"/>
</dbReference>
<name>A0A1C7NIE9_9FUNG</name>
<comment type="caution">
    <text evidence="9">The sequence shown here is derived from an EMBL/GenBank/DDBJ whole genome shotgun (WGS) entry which is preliminary data.</text>
</comment>
<dbReference type="Proteomes" id="UP000093000">
    <property type="component" value="Unassembled WGS sequence"/>
</dbReference>